<feature type="binding site" evidence="11">
    <location>
        <position position="85"/>
    </location>
    <ligand>
        <name>NAD(+)</name>
        <dbReference type="ChEBI" id="CHEBI:57540"/>
    </ligand>
</feature>
<gene>
    <name evidence="13" type="primary">ywqF</name>
    <name evidence="13" type="ORF">B879_00111</name>
</gene>
<dbReference type="GO" id="GO:0051287">
    <property type="term" value="F:NAD binding"/>
    <property type="evidence" value="ECO:0007669"/>
    <property type="project" value="InterPro"/>
</dbReference>
<feature type="binding site" evidence="11">
    <location>
        <position position="121"/>
    </location>
    <ligand>
        <name>NAD(+)</name>
        <dbReference type="ChEBI" id="CHEBI:57540"/>
    </ligand>
</feature>
<dbReference type="Pfam" id="PF03721">
    <property type="entry name" value="UDPG_MGDP_dh_N"/>
    <property type="match status" value="1"/>
</dbReference>
<evidence type="ECO:0000256" key="1">
    <source>
        <dbReference type="ARBA" id="ARBA00004701"/>
    </source>
</evidence>
<dbReference type="EC" id="1.1.1.22" evidence="3 8"/>
<dbReference type="Pfam" id="PF03720">
    <property type="entry name" value="UDPG_MGDP_dh_C"/>
    <property type="match status" value="1"/>
</dbReference>
<dbReference type="GO" id="GO:0006065">
    <property type="term" value="P:UDP-glucuronate biosynthetic process"/>
    <property type="evidence" value="ECO:0007669"/>
    <property type="project" value="UniProtKB-UniPathway"/>
</dbReference>
<dbReference type="SMART" id="SM00984">
    <property type="entry name" value="UDPG_MGDP_dh_C"/>
    <property type="match status" value="1"/>
</dbReference>
<comment type="catalytic activity">
    <reaction evidence="7 8">
        <text>UDP-alpha-D-glucose + 2 NAD(+) + H2O = UDP-alpha-D-glucuronate + 2 NADH + 3 H(+)</text>
        <dbReference type="Rhea" id="RHEA:23596"/>
        <dbReference type="ChEBI" id="CHEBI:15377"/>
        <dbReference type="ChEBI" id="CHEBI:15378"/>
        <dbReference type="ChEBI" id="CHEBI:57540"/>
        <dbReference type="ChEBI" id="CHEBI:57945"/>
        <dbReference type="ChEBI" id="CHEBI:58052"/>
        <dbReference type="ChEBI" id="CHEBI:58885"/>
        <dbReference type="EC" id="1.1.1.22"/>
    </reaction>
</comment>
<keyword evidence="6 8" id="KW-0520">NAD</keyword>
<organism evidence="13 14">
    <name type="scientific">Cecembia lonarensis (strain CCUG 58316 / KCTC 22772 / LW9)</name>
    <dbReference type="NCBI Taxonomy" id="1225176"/>
    <lineage>
        <taxon>Bacteria</taxon>
        <taxon>Pseudomonadati</taxon>
        <taxon>Bacteroidota</taxon>
        <taxon>Cytophagia</taxon>
        <taxon>Cytophagales</taxon>
        <taxon>Cyclobacteriaceae</taxon>
        <taxon>Cecembia</taxon>
    </lineage>
</organism>
<dbReference type="NCBIfam" id="TIGR03026">
    <property type="entry name" value="NDP-sugDHase"/>
    <property type="match status" value="1"/>
</dbReference>
<protein>
    <recommendedName>
        <fullName evidence="4 8">UDP-glucose 6-dehydrogenase</fullName>
        <ecNumber evidence="3 8">1.1.1.22</ecNumber>
    </recommendedName>
</protein>
<feature type="binding site" evidence="10">
    <location>
        <position position="328"/>
    </location>
    <ligand>
        <name>substrate</name>
    </ligand>
</feature>
<evidence type="ECO:0000259" key="12">
    <source>
        <dbReference type="SMART" id="SM00984"/>
    </source>
</evidence>
<dbReference type="SUPFAM" id="SSF52413">
    <property type="entry name" value="UDP-glucose/GDP-mannose dehydrogenase C-terminal domain"/>
    <property type="match status" value="1"/>
</dbReference>
<dbReference type="SUPFAM" id="SSF48179">
    <property type="entry name" value="6-phosphogluconate dehydrogenase C-terminal domain-like"/>
    <property type="match status" value="1"/>
</dbReference>
<dbReference type="Pfam" id="PF00984">
    <property type="entry name" value="UDPG_MGDP_dh"/>
    <property type="match status" value="1"/>
</dbReference>
<dbReference type="InterPro" id="IPR036291">
    <property type="entry name" value="NAD(P)-bd_dom_sf"/>
</dbReference>
<dbReference type="PIRSF" id="PIRSF500134">
    <property type="entry name" value="UDPglc_DH_bac"/>
    <property type="match status" value="1"/>
</dbReference>
<dbReference type="InterPro" id="IPR014027">
    <property type="entry name" value="UDP-Glc/GDP-Man_DH_C"/>
</dbReference>
<evidence type="ECO:0000256" key="8">
    <source>
        <dbReference type="PIRNR" id="PIRNR000124"/>
    </source>
</evidence>
<evidence type="ECO:0000256" key="7">
    <source>
        <dbReference type="ARBA" id="ARBA00047473"/>
    </source>
</evidence>
<dbReference type="InterPro" id="IPR001732">
    <property type="entry name" value="UDP-Glc/GDP-Man_DH_N"/>
</dbReference>
<feature type="binding site" evidence="11">
    <location>
        <position position="35"/>
    </location>
    <ligand>
        <name>NAD(+)</name>
        <dbReference type="ChEBI" id="CHEBI:57540"/>
    </ligand>
</feature>
<feature type="domain" description="UDP-glucose/GDP-mannose dehydrogenase C-terminal" evidence="12">
    <location>
        <begin position="321"/>
        <end position="414"/>
    </location>
</feature>
<dbReference type="GO" id="GO:0003979">
    <property type="term" value="F:UDP-glucose 6-dehydrogenase activity"/>
    <property type="evidence" value="ECO:0007669"/>
    <property type="project" value="UniProtKB-EC"/>
</dbReference>
<dbReference type="InterPro" id="IPR008927">
    <property type="entry name" value="6-PGluconate_DH-like_C_sf"/>
</dbReference>
<evidence type="ECO:0000256" key="4">
    <source>
        <dbReference type="ARBA" id="ARBA00015132"/>
    </source>
</evidence>
<dbReference type="Proteomes" id="UP000004478">
    <property type="component" value="Unassembled WGS sequence"/>
</dbReference>
<dbReference type="AlphaFoldDB" id="K1LGL4"/>
<dbReference type="Gene3D" id="1.20.5.100">
    <property type="entry name" value="Cytochrome c1, transmembrane anchor, C-terminal"/>
    <property type="match status" value="1"/>
</dbReference>
<dbReference type="UniPathway" id="UPA00038">
    <property type="reaction ID" value="UER00491"/>
</dbReference>
<accession>K1LGL4</accession>
<dbReference type="PATRIC" id="fig|1225176.3.peg.115"/>
<feature type="binding site" evidence="10">
    <location>
        <begin position="259"/>
        <end position="263"/>
    </location>
    <ligand>
        <name>substrate</name>
    </ligand>
</feature>
<keyword evidence="5 8" id="KW-0560">Oxidoreductase</keyword>
<evidence type="ECO:0000256" key="11">
    <source>
        <dbReference type="PIRSR" id="PIRSR500134-3"/>
    </source>
</evidence>
<dbReference type="InterPro" id="IPR017476">
    <property type="entry name" value="UDP-Glc/GDP-Man"/>
</dbReference>
<keyword evidence="14" id="KW-1185">Reference proteome</keyword>
<comment type="pathway">
    <text evidence="1">Nucleotide-sugar biosynthesis; UDP-alpha-D-glucuronate biosynthesis; UDP-alpha-D-glucuronate from UDP-alpha-D-glucose: step 1/1.</text>
</comment>
<feature type="binding site" evidence="11">
    <location>
        <position position="158"/>
    </location>
    <ligand>
        <name>NAD(+)</name>
        <dbReference type="ChEBI" id="CHEBI:57540"/>
    </ligand>
</feature>
<dbReference type="GO" id="GO:0000271">
    <property type="term" value="P:polysaccharide biosynthetic process"/>
    <property type="evidence" value="ECO:0007669"/>
    <property type="project" value="InterPro"/>
</dbReference>
<dbReference type="PANTHER" id="PTHR43750:SF3">
    <property type="entry name" value="UDP-GLUCOSE 6-DEHYDROGENASE TUAD"/>
    <property type="match status" value="1"/>
</dbReference>
<evidence type="ECO:0000256" key="6">
    <source>
        <dbReference type="ARBA" id="ARBA00023027"/>
    </source>
</evidence>
<feature type="binding site" evidence="10">
    <location>
        <position position="267"/>
    </location>
    <ligand>
        <name>substrate</name>
    </ligand>
</feature>
<sequence>MKISILGLGFVGLTTGLGFAKKGFKTYGFDVNEERLNKLKNFIIPFHEPHLKEVLEETHEKTFFLSETFENAIKESDAIFLCVGTPEKSDGSADLTYLLGAIDQVLAVDTDKFQVLITKSTVPPSTVSAEVIPHVNNILKAKPNRKIGFASNPEFLREGYCWEDFIQPDRVVIGVEDETSKTILDAIYQPFHAPIHYVNYNTAEYIKYLSNTLLSTMISYANEMSMIAGAIGDIQVKKAFQILHEDKRWYGNPAGMKSYVYPGCGYGGYCLPKDTSALVKISEKNGFSPEILKANLKTNQDIKPFLVDQVEKKASKNEAIGILGLSFKPDSDDVRITPPKEVIEILLQRGYEKIYAYDPIAIDEFKTHYPSLKIDYIDDLEKIVELSDHLVLLTGWKVFKDQKSLLEKKNVFDYRYAL</sequence>
<dbReference type="InterPro" id="IPR028357">
    <property type="entry name" value="UDPglc_DH_bac"/>
</dbReference>
<name>K1LGL4_CECL9</name>
<feature type="active site" description="Nucleophile" evidence="9">
    <location>
        <position position="270"/>
    </location>
</feature>
<dbReference type="SUPFAM" id="SSF51735">
    <property type="entry name" value="NAD(P)-binding Rossmann-fold domains"/>
    <property type="match status" value="1"/>
</dbReference>
<dbReference type="InterPro" id="IPR036220">
    <property type="entry name" value="UDP-Glc/GDP-Man_DH_C_sf"/>
</dbReference>
<feature type="binding site" evidence="11">
    <location>
        <position position="273"/>
    </location>
    <ligand>
        <name>NAD(+)</name>
        <dbReference type="ChEBI" id="CHEBI:57540"/>
    </ligand>
</feature>
<feature type="binding site" evidence="10">
    <location>
        <begin position="155"/>
        <end position="158"/>
    </location>
    <ligand>
        <name>substrate</name>
    </ligand>
</feature>
<evidence type="ECO:0000256" key="9">
    <source>
        <dbReference type="PIRSR" id="PIRSR500134-1"/>
    </source>
</evidence>
<evidence type="ECO:0000313" key="13">
    <source>
        <dbReference type="EMBL" id="EKB51317.1"/>
    </source>
</evidence>
<dbReference type="EMBL" id="AMGM01000001">
    <property type="protein sequence ID" value="EKB51317.1"/>
    <property type="molecule type" value="Genomic_DNA"/>
</dbReference>
<dbReference type="PANTHER" id="PTHR43750">
    <property type="entry name" value="UDP-GLUCOSE 6-DEHYDROGENASE TUAD"/>
    <property type="match status" value="1"/>
</dbReference>
<reference evidence="13 14" key="1">
    <citation type="journal article" date="2012" name="J. Bacteriol.">
        <title>Draft Genome Sequence of Cecembia lonarensis Strain LW9T, Isolated from Lonar Lake, a Haloalkaline Lake in India.</title>
        <authorList>
            <person name="Shivaji S."/>
            <person name="Ara S."/>
            <person name="Singh A."/>
            <person name="Pinnaka A.K."/>
        </authorList>
    </citation>
    <scope>NUCLEOTIDE SEQUENCE [LARGE SCALE GENOMIC DNA]</scope>
    <source>
        <strain evidence="13 14">LW9</strain>
    </source>
</reference>
<dbReference type="InterPro" id="IPR014026">
    <property type="entry name" value="UDP-Glc/GDP-Man_DH_dimer"/>
</dbReference>
<comment type="similarity">
    <text evidence="2 8">Belongs to the UDP-glucose/GDP-mannose dehydrogenase family.</text>
</comment>
<proteinExistence type="inferred from homology"/>
<evidence type="ECO:0000256" key="3">
    <source>
        <dbReference type="ARBA" id="ARBA00012954"/>
    </source>
</evidence>
<comment type="caution">
    <text evidence="13">The sequence shown here is derived from an EMBL/GenBank/DDBJ whole genome shotgun (WGS) entry which is preliminary data.</text>
</comment>
<evidence type="ECO:0000256" key="2">
    <source>
        <dbReference type="ARBA" id="ARBA00006601"/>
    </source>
</evidence>
<feature type="binding site" evidence="11">
    <location>
        <position position="335"/>
    </location>
    <ligand>
        <name>NAD(+)</name>
        <dbReference type="ChEBI" id="CHEBI:57540"/>
    </ligand>
</feature>
<dbReference type="RefSeq" id="WP_009183165.1">
    <property type="nucleotide sequence ID" value="NZ_AMGM01000001.1"/>
</dbReference>
<feature type="binding site" evidence="10">
    <location>
        <position position="207"/>
    </location>
    <ligand>
        <name>substrate</name>
    </ligand>
</feature>
<evidence type="ECO:0000313" key="14">
    <source>
        <dbReference type="Proteomes" id="UP000004478"/>
    </source>
</evidence>
<evidence type="ECO:0000256" key="5">
    <source>
        <dbReference type="ARBA" id="ARBA00023002"/>
    </source>
</evidence>
<dbReference type="PIRSF" id="PIRSF000124">
    <property type="entry name" value="UDPglc_GDPman_dh"/>
    <property type="match status" value="1"/>
</dbReference>
<dbReference type="Gene3D" id="3.40.50.720">
    <property type="entry name" value="NAD(P)-binding Rossmann-like Domain"/>
    <property type="match status" value="2"/>
</dbReference>
<evidence type="ECO:0000256" key="10">
    <source>
        <dbReference type="PIRSR" id="PIRSR500134-2"/>
    </source>
</evidence>
<dbReference type="OrthoDB" id="9803238at2"/>
<feature type="binding site" evidence="11">
    <location>
        <position position="30"/>
    </location>
    <ligand>
        <name>NAD(+)</name>
        <dbReference type="ChEBI" id="CHEBI:57540"/>
    </ligand>
</feature>